<dbReference type="InterPro" id="IPR006083">
    <property type="entry name" value="PRK/URK"/>
</dbReference>
<keyword evidence="2" id="KW-0808">Transferase</keyword>
<dbReference type="Proteomes" id="UP000256388">
    <property type="component" value="Unassembled WGS sequence"/>
</dbReference>
<dbReference type="EMBL" id="QUMS01000001">
    <property type="protein sequence ID" value="REG11438.1"/>
    <property type="molecule type" value="Genomic_DNA"/>
</dbReference>
<dbReference type="InterPro" id="IPR027417">
    <property type="entry name" value="P-loop_NTPase"/>
</dbReference>
<dbReference type="Pfam" id="PF00485">
    <property type="entry name" value="PRK"/>
    <property type="match status" value="1"/>
</dbReference>
<keyword evidence="3" id="KW-1185">Reference proteome</keyword>
<feature type="domain" description="Phosphoribulokinase/uridine kinase" evidence="1">
    <location>
        <begin position="37"/>
        <end position="154"/>
    </location>
</feature>
<dbReference type="SUPFAM" id="SSF52540">
    <property type="entry name" value="P-loop containing nucleoside triphosphate hydrolases"/>
    <property type="match status" value="1"/>
</dbReference>
<dbReference type="OrthoDB" id="1249303at2"/>
<gene>
    <name evidence="2" type="ORF">DFR64_1321</name>
</gene>
<reference evidence="2 3" key="1">
    <citation type="submission" date="2018-08" db="EMBL/GenBank/DDBJ databases">
        <title>Genomic Encyclopedia of Type Strains, Phase IV (KMG-IV): sequencing the most valuable type-strain genomes for metagenomic binning, comparative biology and taxonomic classification.</title>
        <authorList>
            <person name="Goeker M."/>
        </authorList>
    </citation>
    <scope>NUCLEOTIDE SEQUENCE [LARGE SCALE GENOMIC DNA]</scope>
    <source>
        <strain evidence="2 3">DSM 23923</strain>
    </source>
</reference>
<keyword evidence="2" id="KW-0418">Kinase</keyword>
<organism evidence="2 3">
    <name type="scientific">Pelolinea submarina</name>
    <dbReference type="NCBI Taxonomy" id="913107"/>
    <lineage>
        <taxon>Bacteria</taxon>
        <taxon>Bacillati</taxon>
        <taxon>Chloroflexota</taxon>
        <taxon>Anaerolineae</taxon>
        <taxon>Anaerolineales</taxon>
        <taxon>Anaerolineaceae</taxon>
        <taxon>Pelolinea</taxon>
    </lineage>
</organism>
<dbReference type="RefSeq" id="WP_116224567.1">
    <property type="nucleotide sequence ID" value="NZ_AP018437.1"/>
</dbReference>
<protein>
    <submittedName>
        <fullName evidence="2">Uridine kinase</fullName>
    </submittedName>
</protein>
<dbReference type="GO" id="GO:0005524">
    <property type="term" value="F:ATP binding"/>
    <property type="evidence" value="ECO:0007669"/>
    <property type="project" value="InterPro"/>
</dbReference>
<proteinExistence type="predicted"/>
<evidence type="ECO:0000313" key="2">
    <source>
        <dbReference type="EMBL" id="REG11438.1"/>
    </source>
</evidence>
<dbReference type="AlphaFoldDB" id="A0A3E0AIE4"/>
<dbReference type="Gene3D" id="3.40.50.300">
    <property type="entry name" value="P-loop containing nucleotide triphosphate hydrolases"/>
    <property type="match status" value="1"/>
</dbReference>
<dbReference type="GO" id="GO:0016301">
    <property type="term" value="F:kinase activity"/>
    <property type="evidence" value="ECO:0007669"/>
    <property type="project" value="UniProtKB-KW"/>
</dbReference>
<evidence type="ECO:0000313" key="3">
    <source>
        <dbReference type="Proteomes" id="UP000256388"/>
    </source>
</evidence>
<evidence type="ECO:0000259" key="1">
    <source>
        <dbReference type="Pfam" id="PF00485"/>
    </source>
</evidence>
<comment type="caution">
    <text evidence="2">The sequence shown here is derived from an EMBL/GenBank/DDBJ whole genome shotgun (WGS) entry which is preliminary data.</text>
</comment>
<name>A0A3E0AIE4_9CHLR</name>
<accession>A0A3E0AIE4</accession>
<sequence>MKGDIINVEAHHEEAAREIVAHLIQVIKDKARIYTMTVGGESGSGKSEISLAISNELKKFGIKSVILGQDDYFFLPPESNSEKRHTDPDWLGPHIEVNLDLLEKNIIDAIQGKLIIEKPLVDYNANTIETQTLDLKDVKVVIAEGTYTSLLRNIDSKVFITRNWLATLEDRKKRNRGKEVSDPFVEKILATEHKIIAGHRYLADFIINDQFEVTIVEPERMNEY</sequence>